<dbReference type="InterPro" id="IPR008271">
    <property type="entry name" value="Ser/Thr_kinase_AS"/>
</dbReference>
<keyword evidence="16" id="KW-1185">Reference proteome</keyword>
<dbReference type="PROSITE" id="PS00108">
    <property type="entry name" value="PROTEIN_KINASE_ST"/>
    <property type="match status" value="1"/>
</dbReference>
<proteinExistence type="inferred from homology"/>
<dbReference type="InterPro" id="IPR011009">
    <property type="entry name" value="Kinase-like_dom_sf"/>
</dbReference>
<keyword evidence="5 13" id="KW-0418">Kinase</keyword>
<dbReference type="Pfam" id="PF00069">
    <property type="entry name" value="Pkinase"/>
    <property type="match status" value="1"/>
</dbReference>
<evidence type="ECO:0000313" key="14">
    <source>
        <dbReference type="EMBL" id="RKP01586.1"/>
    </source>
</evidence>
<reference evidence="14" key="2">
    <citation type="submission" date="2018-04" db="EMBL/GenBank/DDBJ databases">
        <title>Leveraging single-cell genomics to expand the Fungal Tree of Life.</title>
        <authorList>
            <consortium name="DOE Joint Genome Institute"/>
            <person name="Ahrendt S.R."/>
            <person name="Quandt C.A."/>
            <person name="Ciobanu D."/>
            <person name="Clum A."/>
            <person name="Salamov A."/>
            <person name="Andreopoulos B."/>
            <person name="Cheng J.-F."/>
            <person name="Woyke T."/>
            <person name="Pelin A."/>
            <person name="Henrissat B."/>
            <person name="Benny G.L."/>
            <person name="Smith M.E."/>
            <person name="James T.Y."/>
            <person name="Grigoriev I.V."/>
        </authorList>
    </citation>
    <scope>NUCLEOTIDE SEQUENCE</scope>
    <source>
        <strain evidence="14">ATCC 52028</strain>
    </source>
</reference>
<dbReference type="InterPro" id="IPR000961">
    <property type="entry name" value="AGC-kinase_C"/>
</dbReference>
<evidence type="ECO:0000313" key="15">
    <source>
        <dbReference type="Proteomes" id="UP000268535"/>
    </source>
</evidence>
<evidence type="ECO:0000313" key="16">
    <source>
        <dbReference type="Proteomes" id="UP000274922"/>
    </source>
</evidence>
<protein>
    <recommendedName>
        <fullName evidence="1">cAMP-dependent protein kinase</fullName>
        <ecNumber evidence="1">2.7.11.11</ecNumber>
    </recommendedName>
</protein>
<dbReference type="GO" id="GO:0005952">
    <property type="term" value="C:cAMP-dependent protein kinase complex"/>
    <property type="evidence" value="ECO:0007669"/>
    <property type="project" value="TreeGrafter"/>
</dbReference>
<dbReference type="PANTHER" id="PTHR24353:SF153">
    <property type="entry name" value="CAMP-DEPENDENT PROTEIN KINASE CATALYTIC SUBUNIT 1"/>
    <property type="match status" value="1"/>
</dbReference>
<comment type="similarity">
    <text evidence="10">Belongs to the protein kinase superfamily.</text>
</comment>
<dbReference type="GO" id="GO:0005829">
    <property type="term" value="C:cytosol"/>
    <property type="evidence" value="ECO:0007669"/>
    <property type="project" value="TreeGrafter"/>
</dbReference>
<dbReference type="Proteomes" id="UP000268535">
    <property type="component" value="Unassembled WGS sequence"/>
</dbReference>
<dbReference type="InterPro" id="IPR017441">
    <property type="entry name" value="Protein_kinase_ATP_BS"/>
</dbReference>
<dbReference type="OrthoDB" id="63267at2759"/>
<evidence type="ECO:0000256" key="1">
    <source>
        <dbReference type="ARBA" id="ARBA00012444"/>
    </source>
</evidence>
<feature type="non-terminal residue" evidence="13">
    <location>
        <position position="302"/>
    </location>
</feature>
<evidence type="ECO:0000256" key="5">
    <source>
        <dbReference type="ARBA" id="ARBA00022777"/>
    </source>
</evidence>
<evidence type="ECO:0000256" key="10">
    <source>
        <dbReference type="RuleBase" id="RU000304"/>
    </source>
</evidence>
<dbReference type="GO" id="GO:0004691">
    <property type="term" value="F:cAMP-dependent protein kinase activity"/>
    <property type="evidence" value="ECO:0007669"/>
    <property type="project" value="UniProtKB-EC"/>
</dbReference>
<evidence type="ECO:0000259" key="11">
    <source>
        <dbReference type="PROSITE" id="PS50011"/>
    </source>
</evidence>
<feature type="binding site" evidence="9">
    <location>
        <position position="37"/>
    </location>
    <ligand>
        <name>ATP</name>
        <dbReference type="ChEBI" id="CHEBI:30616"/>
    </ligand>
</feature>
<evidence type="ECO:0000256" key="2">
    <source>
        <dbReference type="ARBA" id="ARBA00022527"/>
    </source>
</evidence>
<reference evidence="13" key="3">
    <citation type="submission" date="2018-08" db="EMBL/GenBank/DDBJ databases">
        <title>Leveraging single-cell genomics to expand the Fungal Tree of Life.</title>
        <authorList>
            <consortium name="DOE Joint Genome Institute"/>
            <person name="Ahrendt S.R."/>
            <person name="Quandt C.A."/>
            <person name="Ciobanu D."/>
            <person name="Clum A."/>
            <person name="Salamov A."/>
            <person name="Andreopoulos B."/>
            <person name="Cheng J.-F."/>
            <person name="Woyke T."/>
            <person name="Pelin A."/>
            <person name="Henrissat B."/>
            <person name="Reynolds N."/>
            <person name="Benny G.L."/>
            <person name="Smith M.E."/>
            <person name="James T.Y."/>
            <person name="Grigoriev I.V."/>
        </authorList>
    </citation>
    <scope>NUCLEOTIDE SEQUENCE</scope>
    <source>
        <strain evidence="13">ATCC 52028</strain>
    </source>
</reference>
<dbReference type="PROSITE" id="PS00107">
    <property type="entry name" value="PROTEIN_KINASE_ATP"/>
    <property type="match status" value="1"/>
</dbReference>
<evidence type="ECO:0000256" key="9">
    <source>
        <dbReference type="PROSITE-ProRule" id="PRU10141"/>
    </source>
</evidence>
<dbReference type="Proteomes" id="UP000274922">
    <property type="component" value="Unassembled WGS sequence"/>
</dbReference>
<evidence type="ECO:0000313" key="13">
    <source>
        <dbReference type="EMBL" id="RKO96285.1"/>
    </source>
</evidence>
<keyword evidence="4 9" id="KW-0547">Nucleotide-binding</keyword>
<evidence type="ECO:0000256" key="3">
    <source>
        <dbReference type="ARBA" id="ARBA00022679"/>
    </source>
</evidence>
<evidence type="ECO:0000259" key="12">
    <source>
        <dbReference type="PROSITE" id="PS51285"/>
    </source>
</evidence>
<evidence type="ECO:0000256" key="4">
    <source>
        <dbReference type="ARBA" id="ARBA00022741"/>
    </source>
</evidence>
<comment type="catalytic activity">
    <reaction evidence="8">
        <text>L-seryl-[protein] + ATP = O-phospho-L-seryl-[protein] + ADP + H(+)</text>
        <dbReference type="Rhea" id="RHEA:17989"/>
        <dbReference type="Rhea" id="RHEA-COMP:9863"/>
        <dbReference type="Rhea" id="RHEA-COMP:11604"/>
        <dbReference type="ChEBI" id="CHEBI:15378"/>
        <dbReference type="ChEBI" id="CHEBI:29999"/>
        <dbReference type="ChEBI" id="CHEBI:30616"/>
        <dbReference type="ChEBI" id="CHEBI:83421"/>
        <dbReference type="ChEBI" id="CHEBI:456216"/>
        <dbReference type="EC" id="2.7.11.11"/>
    </reaction>
</comment>
<dbReference type="CDD" id="cd05580">
    <property type="entry name" value="STKc_PKA_like"/>
    <property type="match status" value="1"/>
</dbReference>
<dbReference type="SUPFAM" id="SSF56112">
    <property type="entry name" value="Protein kinase-like (PK-like)"/>
    <property type="match status" value="1"/>
</dbReference>
<organism evidence="13 15">
    <name type="scientific">Caulochytrium protostelioides</name>
    <dbReference type="NCBI Taxonomy" id="1555241"/>
    <lineage>
        <taxon>Eukaryota</taxon>
        <taxon>Fungi</taxon>
        <taxon>Fungi incertae sedis</taxon>
        <taxon>Chytridiomycota</taxon>
        <taxon>Chytridiomycota incertae sedis</taxon>
        <taxon>Chytridiomycetes</taxon>
        <taxon>Caulochytriales</taxon>
        <taxon>Caulochytriaceae</taxon>
        <taxon>Caulochytrium</taxon>
    </lineage>
</organism>
<dbReference type="PROSITE" id="PS51285">
    <property type="entry name" value="AGC_KINASE_CTER"/>
    <property type="match status" value="1"/>
</dbReference>
<accession>A0A4P9WUW9</accession>
<evidence type="ECO:0000256" key="7">
    <source>
        <dbReference type="ARBA" id="ARBA00047292"/>
    </source>
</evidence>
<feature type="non-terminal residue" evidence="13">
    <location>
        <position position="1"/>
    </location>
</feature>
<dbReference type="GO" id="GO:0005634">
    <property type="term" value="C:nucleus"/>
    <property type="evidence" value="ECO:0007669"/>
    <property type="project" value="TreeGrafter"/>
</dbReference>
<feature type="domain" description="Protein kinase" evidence="11">
    <location>
        <begin position="8"/>
        <end position="262"/>
    </location>
</feature>
<feature type="domain" description="AGC-kinase C-terminal" evidence="12">
    <location>
        <begin position="263"/>
        <end position="302"/>
    </location>
</feature>
<name>A0A4P9WUW9_9FUNG</name>
<evidence type="ECO:0000256" key="8">
    <source>
        <dbReference type="ARBA" id="ARBA00047454"/>
    </source>
</evidence>
<dbReference type="FunFam" id="1.10.510.10:FF:000005">
    <property type="entry name" value="cAMP-dependent protein kinase catalytic subunit alpha"/>
    <property type="match status" value="1"/>
</dbReference>
<dbReference type="Gene3D" id="3.30.200.20">
    <property type="entry name" value="Phosphorylase Kinase, domain 1"/>
    <property type="match status" value="1"/>
</dbReference>
<keyword evidence="2 10" id="KW-0723">Serine/threonine-protein kinase</keyword>
<keyword evidence="3" id="KW-0808">Transferase</keyword>
<reference evidence="15 16" key="1">
    <citation type="journal article" date="2018" name="Nat. Microbiol.">
        <title>Leveraging single-cell genomics to expand the fungal tree of life.</title>
        <authorList>
            <person name="Ahrendt S.R."/>
            <person name="Quandt C.A."/>
            <person name="Ciobanu D."/>
            <person name="Clum A."/>
            <person name="Salamov A."/>
            <person name="Andreopoulos B."/>
            <person name="Cheng J.F."/>
            <person name="Woyke T."/>
            <person name="Pelin A."/>
            <person name="Henrissat B."/>
            <person name="Reynolds N.K."/>
            <person name="Benny G.L."/>
            <person name="Smith M.E."/>
            <person name="James T.Y."/>
            <person name="Grigoriev I.V."/>
        </authorList>
    </citation>
    <scope>NUCLEOTIDE SEQUENCE [LARGE SCALE GENOMIC DNA]</scope>
    <source>
        <strain evidence="15 16">ATCC 52028</strain>
    </source>
</reference>
<dbReference type="Gene3D" id="1.10.510.10">
    <property type="entry name" value="Transferase(Phosphotransferase) domain 1"/>
    <property type="match status" value="1"/>
</dbReference>
<dbReference type="PROSITE" id="PS50011">
    <property type="entry name" value="PROTEIN_KINASE_DOM"/>
    <property type="match status" value="1"/>
</dbReference>
<dbReference type="FunFam" id="3.30.200.20:FF:000042">
    <property type="entry name" value="Aurora kinase A"/>
    <property type="match status" value="1"/>
</dbReference>
<dbReference type="GO" id="GO:0005524">
    <property type="term" value="F:ATP binding"/>
    <property type="evidence" value="ECO:0007669"/>
    <property type="project" value="UniProtKB-UniRule"/>
</dbReference>
<comment type="catalytic activity">
    <reaction evidence="7">
        <text>L-threonyl-[protein] + ATP = O-phospho-L-threonyl-[protein] + ADP + H(+)</text>
        <dbReference type="Rhea" id="RHEA:46608"/>
        <dbReference type="Rhea" id="RHEA-COMP:11060"/>
        <dbReference type="Rhea" id="RHEA-COMP:11605"/>
        <dbReference type="ChEBI" id="CHEBI:15378"/>
        <dbReference type="ChEBI" id="CHEBI:30013"/>
        <dbReference type="ChEBI" id="CHEBI:30616"/>
        <dbReference type="ChEBI" id="CHEBI:61977"/>
        <dbReference type="ChEBI" id="CHEBI:456216"/>
        <dbReference type="EC" id="2.7.11.11"/>
    </reaction>
</comment>
<dbReference type="PANTHER" id="PTHR24353">
    <property type="entry name" value="CYCLIC NUCLEOTIDE-DEPENDENT PROTEIN KINASE"/>
    <property type="match status" value="1"/>
</dbReference>
<dbReference type="STRING" id="1555241.A0A4P9WUW9"/>
<dbReference type="SMART" id="SM00220">
    <property type="entry name" value="S_TKc"/>
    <property type="match status" value="1"/>
</dbReference>
<dbReference type="AlphaFoldDB" id="A0A4P9WUW9"/>
<dbReference type="InterPro" id="IPR000719">
    <property type="entry name" value="Prot_kinase_dom"/>
</dbReference>
<gene>
    <name evidence="13" type="ORF">CAUPRSCDRAFT_4504</name>
    <name evidence="14" type="ORF">CXG81DRAFT_2381</name>
</gene>
<keyword evidence="6 9" id="KW-0067">ATP-binding</keyword>
<dbReference type="EMBL" id="ML014167">
    <property type="protein sequence ID" value="RKP01586.1"/>
    <property type="molecule type" value="Genomic_DNA"/>
</dbReference>
<sequence length="302" mass="35075">PPKRLSAYAIIRTLGTGSFGRVHLVQEKTTQTYYALKVLRKSELIRLRQVEHTINEKHILEAIEHPYLVSCRASFQDPAHIYLVMDFVRGGELFSYLRKCTRFPTHIARFYTAQVVLAFEYLHSKDIIYRDLKPENLLLDERGNIRITDFGFAKVVTDITWTLCGTPDYLAPEIIQSKGYGRAVDWWALGILLYEMIAGHPPFFDDEPFKLYEKILACKLRFPAHFDPWAKDLVKRLLTPDLTKRYGNLAHGSLDIKNHRFFYGVNWETLLSGAITAPYVPELAGMADTRHFDLYPEDWEPY</sequence>
<dbReference type="GO" id="GO:0009653">
    <property type="term" value="P:anatomical structure morphogenesis"/>
    <property type="evidence" value="ECO:0007669"/>
    <property type="project" value="UniProtKB-ARBA"/>
</dbReference>
<dbReference type="EC" id="2.7.11.11" evidence="1"/>
<dbReference type="EMBL" id="ML010125">
    <property type="protein sequence ID" value="RKO96285.1"/>
    <property type="molecule type" value="Genomic_DNA"/>
</dbReference>
<evidence type="ECO:0000256" key="6">
    <source>
        <dbReference type="ARBA" id="ARBA00022840"/>
    </source>
</evidence>